<sequence length="43" mass="4993">MFFFVRSYRLSLAMNTKKVTEIIESCFSSNHVDAIIFNNFPSS</sequence>
<gene>
    <name evidence="1" type="ORF">SAMN04490187_4550</name>
</gene>
<reference evidence="2" key="1">
    <citation type="submission" date="2016-10" db="EMBL/GenBank/DDBJ databases">
        <authorList>
            <person name="Varghese N."/>
            <person name="Submissions S."/>
        </authorList>
    </citation>
    <scope>NUCLEOTIDE SEQUENCE [LARGE SCALE GENOMIC DNA]</scope>
    <source>
        <strain evidence="2">BS3660</strain>
    </source>
</reference>
<protein>
    <submittedName>
        <fullName evidence="1">Uncharacterized protein</fullName>
    </submittedName>
</protein>
<organism evidence="1 2">
    <name type="scientific">Pseudomonas jessenii</name>
    <dbReference type="NCBI Taxonomy" id="77298"/>
    <lineage>
        <taxon>Bacteria</taxon>
        <taxon>Pseudomonadati</taxon>
        <taxon>Pseudomonadota</taxon>
        <taxon>Gammaproteobacteria</taxon>
        <taxon>Pseudomonadales</taxon>
        <taxon>Pseudomonadaceae</taxon>
        <taxon>Pseudomonas</taxon>
    </lineage>
</organism>
<dbReference type="EMBL" id="FNTC01000002">
    <property type="protein sequence ID" value="SEC48523.1"/>
    <property type="molecule type" value="Genomic_DNA"/>
</dbReference>
<evidence type="ECO:0000313" key="2">
    <source>
        <dbReference type="Proteomes" id="UP000198542"/>
    </source>
</evidence>
<dbReference type="AlphaFoldDB" id="A0A1H4SWH0"/>
<dbReference type="Proteomes" id="UP000198542">
    <property type="component" value="Unassembled WGS sequence"/>
</dbReference>
<proteinExistence type="predicted"/>
<name>A0A1H4SWH0_PSEJE</name>
<keyword evidence="2" id="KW-1185">Reference proteome</keyword>
<accession>A0A1H4SWH0</accession>
<evidence type="ECO:0000313" key="1">
    <source>
        <dbReference type="EMBL" id="SEC48523.1"/>
    </source>
</evidence>